<dbReference type="GeneID" id="92951092"/>
<evidence type="ECO:0000313" key="8">
    <source>
        <dbReference type="EMBL" id="MBP1293389.1"/>
    </source>
</evidence>
<dbReference type="eggNOG" id="COG5567">
    <property type="taxonomic scope" value="Bacteria"/>
</dbReference>
<keyword evidence="2" id="KW-0732">Signal</keyword>
<dbReference type="PROSITE" id="PS51257">
    <property type="entry name" value="PROKAR_LIPOPROTEIN"/>
    <property type="match status" value="1"/>
</dbReference>
<evidence type="ECO:0000256" key="5">
    <source>
        <dbReference type="ARBA" id="ARBA00023237"/>
    </source>
</evidence>
<sequence>MISKNRLTPSGWAIIVLGVSALALGGCGRKGPLDLPPTANVAPGAAPSDTESERAAQPSVFNPTYGSEAAPAAPRGNKRPFILDPLLGN</sequence>
<evidence type="ECO:0000313" key="9">
    <source>
        <dbReference type="EMBL" id="MEY9320886.1"/>
    </source>
</evidence>
<dbReference type="STRING" id="29448.QU41_06265"/>
<reference evidence="9 11" key="2">
    <citation type="submission" date="2024-07" db="EMBL/GenBank/DDBJ databases">
        <title>Genomic Encyclopedia of Type Strains, Phase V (KMG-V): Genome sequencing to study the core and pangenomes of soil and plant-associated prokaryotes.</title>
        <authorList>
            <person name="Whitman W."/>
        </authorList>
    </citation>
    <scope>NUCLEOTIDE SEQUENCE [LARGE SCALE GENOMIC DNA]</scope>
    <source>
        <strain evidence="9 11">USDA 415</strain>
    </source>
</reference>
<dbReference type="NCBIfam" id="NF047847">
    <property type="entry name" value="SS_mature_LptM"/>
    <property type="match status" value="1"/>
</dbReference>
<evidence type="ECO:0000256" key="7">
    <source>
        <dbReference type="SAM" id="MobiDB-lite"/>
    </source>
</evidence>
<gene>
    <name evidence="9" type="ORF">ABIF29_007685</name>
    <name evidence="8" type="ORF">JOH49_003142</name>
</gene>
<evidence type="ECO:0000313" key="11">
    <source>
        <dbReference type="Proteomes" id="UP001565471"/>
    </source>
</evidence>
<keyword evidence="6 8" id="KW-0449">Lipoprotein</keyword>
<keyword evidence="3" id="KW-0472">Membrane</keyword>
<feature type="region of interest" description="Disordered" evidence="7">
    <location>
        <begin position="33"/>
        <end position="89"/>
    </location>
</feature>
<evidence type="ECO:0000256" key="1">
    <source>
        <dbReference type="ARBA" id="ARBA00004459"/>
    </source>
</evidence>
<proteinExistence type="predicted"/>
<dbReference type="Proteomes" id="UP001565471">
    <property type="component" value="Unassembled WGS sequence"/>
</dbReference>
<protein>
    <submittedName>
        <fullName evidence="8 9">Small lipoprotein YifL</fullName>
    </submittedName>
</protein>
<evidence type="ECO:0000313" key="10">
    <source>
        <dbReference type="Proteomes" id="UP000673383"/>
    </source>
</evidence>
<evidence type="ECO:0000256" key="2">
    <source>
        <dbReference type="ARBA" id="ARBA00022729"/>
    </source>
</evidence>
<dbReference type="InterPro" id="IPR032831">
    <property type="entry name" value="LptM_cons"/>
</dbReference>
<dbReference type="Pfam" id="PF13627">
    <property type="entry name" value="LptM_cons"/>
    <property type="match status" value="1"/>
</dbReference>
<comment type="subcellular location">
    <subcellularLocation>
        <location evidence="1">Cell outer membrane</location>
        <topology evidence="1">Lipid-anchor</topology>
    </subcellularLocation>
</comment>
<organism evidence="8 10">
    <name type="scientific">Bradyrhizobium elkanii</name>
    <dbReference type="NCBI Taxonomy" id="29448"/>
    <lineage>
        <taxon>Bacteria</taxon>
        <taxon>Pseudomonadati</taxon>
        <taxon>Pseudomonadota</taxon>
        <taxon>Alphaproteobacteria</taxon>
        <taxon>Hyphomicrobiales</taxon>
        <taxon>Nitrobacteraceae</taxon>
        <taxon>Bradyrhizobium</taxon>
    </lineage>
</organism>
<evidence type="ECO:0000256" key="3">
    <source>
        <dbReference type="ARBA" id="ARBA00023136"/>
    </source>
</evidence>
<dbReference type="AlphaFoldDB" id="A0A1E3EDC1"/>
<comment type="caution">
    <text evidence="8">The sequence shown here is derived from an EMBL/GenBank/DDBJ whole genome shotgun (WGS) entry which is preliminary data.</text>
</comment>
<keyword evidence="11" id="KW-1185">Reference proteome</keyword>
<dbReference type="EMBL" id="JBGBZA010000002">
    <property type="protein sequence ID" value="MEY9320886.1"/>
    <property type="molecule type" value="Genomic_DNA"/>
</dbReference>
<dbReference type="Proteomes" id="UP000673383">
    <property type="component" value="Unassembled WGS sequence"/>
</dbReference>
<keyword evidence="4" id="KW-0564">Palmitate</keyword>
<dbReference type="RefSeq" id="WP_018268957.1">
    <property type="nucleotide sequence ID" value="NZ_BJNL01000036.1"/>
</dbReference>
<dbReference type="GO" id="GO:0009279">
    <property type="term" value="C:cell outer membrane"/>
    <property type="evidence" value="ECO:0007669"/>
    <property type="project" value="UniProtKB-SubCell"/>
</dbReference>
<name>A0A1E3EDC1_BRAEL</name>
<evidence type="ECO:0000256" key="4">
    <source>
        <dbReference type="ARBA" id="ARBA00023139"/>
    </source>
</evidence>
<evidence type="ECO:0000256" key="6">
    <source>
        <dbReference type="ARBA" id="ARBA00023288"/>
    </source>
</evidence>
<dbReference type="EMBL" id="JAFICZ010000001">
    <property type="protein sequence ID" value="MBP1293389.1"/>
    <property type="molecule type" value="Genomic_DNA"/>
</dbReference>
<accession>A0A1E3EDC1</accession>
<reference evidence="8" key="1">
    <citation type="submission" date="2021-02" db="EMBL/GenBank/DDBJ databases">
        <title>Genomic Encyclopedia of Type Strains, Phase IV (KMG-V): Genome sequencing to study the core and pangenomes of soil and plant-associated prokaryotes.</title>
        <authorList>
            <person name="Whitman W."/>
        </authorList>
    </citation>
    <scope>NUCLEOTIDE SEQUENCE</scope>
    <source>
        <strain evidence="8">USDA 406</strain>
    </source>
</reference>
<keyword evidence="5" id="KW-0998">Cell outer membrane</keyword>